<proteinExistence type="predicted"/>
<keyword evidence="2" id="KW-1185">Reference proteome</keyword>
<gene>
    <name evidence="1" type="ORF">QIS74_00394</name>
</gene>
<accession>A0AAV9TU08</accession>
<dbReference type="Proteomes" id="UP001327957">
    <property type="component" value="Unassembled WGS sequence"/>
</dbReference>
<reference evidence="1 2" key="1">
    <citation type="submission" date="2023-04" db="EMBL/GenBank/DDBJ databases">
        <title>Colletotrichum tabacum stain YC1 causing leaf anthracnose on Nicotiana tabacum(L.) cv.</title>
        <authorList>
            <person name="Ji Z."/>
            <person name="Wang M."/>
            <person name="Zhang J."/>
            <person name="Wang N."/>
            <person name="Zhou Z."/>
        </authorList>
    </citation>
    <scope>NUCLEOTIDE SEQUENCE [LARGE SCALE GENOMIC DNA]</scope>
    <source>
        <strain evidence="1 2">YC1</strain>
    </source>
</reference>
<name>A0AAV9TU08_9PEZI</name>
<evidence type="ECO:0000313" key="2">
    <source>
        <dbReference type="Proteomes" id="UP001327957"/>
    </source>
</evidence>
<dbReference type="EMBL" id="JASAOK010000001">
    <property type="protein sequence ID" value="KAK6226839.1"/>
    <property type="molecule type" value="Genomic_DNA"/>
</dbReference>
<protein>
    <submittedName>
        <fullName evidence="1">Uncharacterized protein</fullName>
    </submittedName>
</protein>
<comment type="caution">
    <text evidence="1">The sequence shown here is derived from an EMBL/GenBank/DDBJ whole genome shotgun (WGS) entry which is preliminary data.</text>
</comment>
<evidence type="ECO:0000313" key="1">
    <source>
        <dbReference type="EMBL" id="KAK6226839.1"/>
    </source>
</evidence>
<organism evidence="1 2">
    <name type="scientific">Colletotrichum tabaci</name>
    <dbReference type="NCBI Taxonomy" id="1209068"/>
    <lineage>
        <taxon>Eukaryota</taxon>
        <taxon>Fungi</taxon>
        <taxon>Dikarya</taxon>
        <taxon>Ascomycota</taxon>
        <taxon>Pezizomycotina</taxon>
        <taxon>Sordariomycetes</taxon>
        <taxon>Hypocreomycetidae</taxon>
        <taxon>Glomerellales</taxon>
        <taxon>Glomerellaceae</taxon>
        <taxon>Colletotrichum</taxon>
        <taxon>Colletotrichum destructivum species complex</taxon>
    </lineage>
</organism>
<dbReference type="AlphaFoldDB" id="A0AAV9TU08"/>
<sequence length="52" mass="5342">MDAKDMVIAVNAVLTRTTPTSAEAVNPAADVSPPGPTAPAFVLETRALSTFQ</sequence>